<proteinExistence type="predicted"/>
<comment type="caution">
    <text evidence="2">The sequence shown here is derived from an EMBL/GenBank/DDBJ whole genome shotgun (WGS) entry which is preliminary data.</text>
</comment>
<dbReference type="Proteomes" id="UP000829685">
    <property type="component" value="Unassembled WGS sequence"/>
</dbReference>
<evidence type="ECO:0000313" key="3">
    <source>
        <dbReference type="Proteomes" id="UP000829685"/>
    </source>
</evidence>
<sequence>MAPITTTIIYLAASLLTAESCLAAPAEEAYGTAIITTAAPTFTQPAHCSTTFDDFEHTTAWVSGHSCYTYTKTTVPGSSARRSHLLPDSPLSMASFLFPRTMPRFLAVQENRADLEDLSVLPLGVCTGRDLDLSRNRVLHHHPGAVLNGLLPDDVDIIRRCAVPHVRMYYVDRDDHTDDRILPDFYDTRSDTCANLRQHGVTCRKDVLRERELERVARQRLVVSISQNCLVHLLDGQ</sequence>
<evidence type="ECO:0000313" key="2">
    <source>
        <dbReference type="EMBL" id="KAI1881289.1"/>
    </source>
</evidence>
<organism evidence="2 3">
    <name type="scientific">Neoarthrinium moseri</name>
    <dbReference type="NCBI Taxonomy" id="1658444"/>
    <lineage>
        <taxon>Eukaryota</taxon>
        <taxon>Fungi</taxon>
        <taxon>Dikarya</taxon>
        <taxon>Ascomycota</taxon>
        <taxon>Pezizomycotina</taxon>
        <taxon>Sordariomycetes</taxon>
        <taxon>Xylariomycetidae</taxon>
        <taxon>Amphisphaeriales</taxon>
        <taxon>Apiosporaceae</taxon>
        <taxon>Neoarthrinium</taxon>
    </lineage>
</organism>
<dbReference type="AlphaFoldDB" id="A0A9P9WXT7"/>
<accession>A0A9P9WXT7</accession>
<evidence type="ECO:0000256" key="1">
    <source>
        <dbReference type="SAM" id="SignalP"/>
    </source>
</evidence>
<gene>
    <name evidence="2" type="ORF">JX265_000115</name>
</gene>
<keyword evidence="1" id="KW-0732">Signal</keyword>
<reference evidence="2" key="1">
    <citation type="submission" date="2021-03" db="EMBL/GenBank/DDBJ databases">
        <title>Revisited historic fungal species revealed as producer of novel bioactive compounds through whole genome sequencing and comparative genomics.</title>
        <authorList>
            <person name="Vignolle G.A."/>
            <person name="Hochenegger N."/>
            <person name="Mach R.L."/>
            <person name="Mach-Aigner A.R."/>
            <person name="Javad Rahimi M."/>
            <person name="Salim K.A."/>
            <person name="Chan C.M."/>
            <person name="Lim L.B.L."/>
            <person name="Cai F."/>
            <person name="Druzhinina I.S."/>
            <person name="U'Ren J.M."/>
            <person name="Derntl C."/>
        </authorList>
    </citation>
    <scope>NUCLEOTIDE SEQUENCE</scope>
    <source>
        <strain evidence="2">TUCIM 5799</strain>
    </source>
</reference>
<name>A0A9P9WXT7_9PEZI</name>
<protein>
    <submittedName>
        <fullName evidence="2">Uncharacterized protein</fullName>
    </submittedName>
</protein>
<keyword evidence="3" id="KW-1185">Reference proteome</keyword>
<feature type="signal peptide" evidence="1">
    <location>
        <begin position="1"/>
        <end position="23"/>
    </location>
</feature>
<dbReference type="EMBL" id="JAFIMR010000001">
    <property type="protein sequence ID" value="KAI1881289.1"/>
    <property type="molecule type" value="Genomic_DNA"/>
</dbReference>
<feature type="chain" id="PRO_5040375239" evidence="1">
    <location>
        <begin position="24"/>
        <end position="237"/>
    </location>
</feature>